<comment type="caution">
    <text evidence="1">The sequence shown here is derived from an EMBL/GenBank/DDBJ whole genome shotgun (WGS) entry which is preliminary data.</text>
</comment>
<evidence type="ECO:0000313" key="1">
    <source>
        <dbReference type="EMBL" id="CAE8587109.1"/>
    </source>
</evidence>
<evidence type="ECO:0000313" key="2">
    <source>
        <dbReference type="Proteomes" id="UP000654075"/>
    </source>
</evidence>
<dbReference type="Proteomes" id="UP000654075">
    <property type="component" value="Unassembled WGS sequence"/>
</dbReference>
<dbReference type="InterPro" id="IPR028978">
    <property type="entry name" value="Chorismate_lyase_/UTRA_dom_sf"/>
</dbReference>
<proteinExistence type="predicted"/>
<gene>
    <name evidence="1" type="ORF">PGLA1383_LOCUS5951</name>
</gene>
<name>A0A813DGS3_POLGL</name>
<dbReference type="OrthoDB" id="5673at2759"/>
<organism evidence="1 2">
    <name type="scientific">Polarella glacialis</name>
    <name type="common">Dinoflagellate</name>
    <dbReference type="NCBI Taxonomy" id="89957"/>
    <lineage>
        <taxon>Eukaryota</taxon>
        <taxon>Sar</taxon>
        <taxon>Alveolata</taxon>
        <taxon>Dinophyceae</taxon>
        <taxon>Suessiales</taxon>
        <taxon>Suessiaceae</taxon>
        <taxon>Polarella</taxon>
    </lineage>
</organism>
<accession>A0A813DGS3</accession>
<reference evidence="1" key="1">
    <citation type="submission" date="2021-02" db="EMBL/GenBank/DDBJ databases">
        <authorList>
            <person name="Dougan E. K."/>
            <person name="Rhodes N."/>
            <person name="Thang M."/>
            <person name="Chan C."/>
        </authorList>
    </citation>
    <scope>NUCLEOTIDE SEQUENCE</scope>
</reference>
<dbReference type="Gene3D" id="3.40.1410.10">
    <property type="entry name" value="Chorismate lyase-like"/>
    <property type="match status" value="2"/>
</dbReference>
<sequence length="386" mass="42239">MTADTLYVEGSPALKKAKLSGPTGAMHDSMKPGLGDIMGSATVEPPVDLPSLDTFSPLQRTVLFANGNLQRILSSYHDSPVTVTVRFNRRKAHGSYEREVDLSVFGCIFAVCTSSVVLTTEECIRAIEVDGVGIGQLFRHLNIMPAFSLLQAGQLAAAAEESPTTSGPQTLDSEARFWREYQLSGLGVQCTIREVLRSDLFELRPAISTEASQSSAVAQSSGFGDLMSGTVTSMLLPSGFSPKQRILITANGNVERLLSSYYNSPVTTCVMLNNRRSESDVYDRQIAMLVDGRQLMLAKSTIFLTDPAWQKICEDENVPVGSMFHRMGVLPTFTLHHAGVGPQYFWRVYQLKSSGMTCEINETFSIDVFTDADSRPEKPQLEGHGF</sequence>
<keyword evidence="2" id="KW-1185">Reference proteome</keyword>
<dbReference type="EMBL" id="CAJNNV010002399">
    <property type="protein sequence ID" value="CAE8587109.1"/>
    <property type="molecule type" value="Genomic_DNA"/>
</dbReference>
<dbReference type="SUPFAM" id="SSF64288">
    <property type="entry name" value="Chorismate lyase-like"/>
    <property type="match status" value="1"/>
</dbReference>
<dbReference type="OMA" id="TCTIVER"/>
<dbReference type="AlphaFoldDB" id="A0A813DGS3"/>
<protein>
    <submittedName>
        <fullName evidence="1">Uncharacterized protein</fullName>
    </submittedName>
</protein>